<accession>A0A397QB68</accession>
<sequence precursor="true">MRRLPTQRHALIRRLLRRAFVSLLAVIFVALAASASAQTQEDGSELPVRIAIPTFSSDTAETEEWAQRIARVLAADLARSQAFIPLEQTALVRERVSLNAMPSFTDWRATNARALLVGRVTSAPGGRLRLAFRLWDVASGQQRVGAQYYAPQQHWRRLAHVAADAVYSNVTGVPGYFDTRIAFIEQRNDVEPPVTRLAVMDQDGRNLEYLTKGVQPALSPRFSPVAQQLIYVVDTGGAPRLILRDLHRGLTETIGDFPGLMAPPRFAPDGHRIVMSLRRGGNANLYEIDLRTRTLRRLTETAAIDTAPSFSPSGRHVVFVSGRSGTRQLYVMRANGRSQQRISRGEGRYAEPVWSPRGDFIAFVKRLQGQAFLGVMKPDGSQERLLTAAPDIGGLSWAPNGRALVFSRLQQGEQGKAELVVISLNGNGERVLETPHPATDPSWSAPLEPRGSMRRR</sequence>
<dbReference type="InterPro" id="IPR011659">
    <property type="entry name" value="WD40"/>
</dbReference>
<protein>
    <recommendedName>
        <fullName evidence="5">Tol-Pal system protein TolB</fullName>
    </recommendedName>
</protein>
<keyword evidence="4 5" id="KW-0574">Periplasm</keyword>
<dbReference type="Gene3D" id="2.120.10.30">
    <property type="entry name" value="TolB, C-terminal domain"/>
    <property type="match status" value="1"/>
</dbReference>
<dbReference type="InterPro" id="IPR007195">
    <property type="entry name" value="TolB_N"/>
</dbReference>
<dbReference type="Pfam" id="PF04052">
    <property type="entry name" value="TolB_N"/>
    <property type="match status" value="1"/>
</dbReference>
<dbReference type="Proteomes" id="UP000266273">
    <property type="component" value="Unassembled WGS sequence"/>
</dbReference>
<feature type="chain" id="PRO_5017491914" description="Tol-Pal system protein TolB" evidence="5">
    <location>
        <begin position="38"/>
        <end position="456"/>
    </location>
</feature>
<dbReference type="PANTHER" id="PTHR36842:SF1">
    <property type="entry name" value="PROTEIN TOLB"/>
    <property type="match status" value="1"/>
</dbReference>
<dbReference type="HAMAP" id="MF_00671">
    <property type="entry name" value="TolB"/>
    <property type="match status" value="1"/>
</dbReference>
<keyword evidence="3 5" id="KW-0732">Signal</keyword>
<dbReference type="NCBIfam" id="TIGR02800">
    <property type="entry name" value="propeller_TolB"/>
    <property type="match status" value="1"/>
</dbReference>
<organism evidence="8 9">
    <name type="scientific">Dichotomicrobium thermohalophilum</name>
    <dbReference type="NCBI Taxonomy" id="933063"/>
    <lineage>
        <taxon>Bacteria</taxon>
        <taxon>Pseudomonadati</taxon>
        <taxon>Pseudomonadota</taxon>
        <taxon>Alphaproteobacteria</taxon>
        <taxon>Hyphomicrobiales</taxon>
        <taxon>Hyphomicrobiaceae</taxon>
        <taxon>Dichotomicrobium</taxon>
    </lineage>
</organism>
<evidence type="ECO:0000256" key="5">
    <source>
        <dbReference type="HAMAP-Rule" id="MF_00671"/>
    </source>
</evidence>
<comment type="similarity">
    <text evidence="2 5">Belongs to the TolB family.</text>
</comment>
<dbReference type="EMBL" id="QXDF01000001">
    <property type="protein sequence ID" value="RIA55461.1"/>
    <property type="molecule type" value="Genomic_DNA"/>
</dbReference>
<evidence type="ECO:0000256" key="2">
    <source>
        <dbReference type="ARBA" id="ARBA00009820"/>
    </source>
</evidence>
<comment type="function">
    <text evidence="5">Part of the Tol-Pal system, which plays a role in outer membrane invagination during cell division and is important for maintaining outer membrane integrity.</text>
</comment>
<dbReference type="RefSeq" id="WP_119060365.1">
    <property type="nucleotide sequence ID" value="NZ_QXDF01000001.1"/>
</dbReference>
<dbReference type="Gene3D" id="3.40.50.10070">
    <property type="entry name" value="TolB, N-terminal domain"/>
    <property type="match status" value="1"/>
</dbReference>
<evidence type="ECO:0000313" key="9">
    <source>
        <dbReference type="Proteomes" id="UP000266273"/>
    </source>
</evidence>
<dbReference type="AlphaFoldDB" id="A0A397QB68"/>
<name>A0A397QB68_9HYPH</name>
<evidence type="ECO:0000256" key="1">
    <source>
        <dbReference type="ARBA" id="ARBA00004418"/>
    </source>
</evidence>
<keyword evidence="5" id="KW-0131">Cell cycle</keyword>
<reference evidence="8 9" key="1">
    <citation type="submission" date="2018-08" db="EMBL/GenBank/DDBJ databases">
        <title>Genomic Encyclopedia of Archaeal and Bacterial Type Strains, Phase II (KMG-II): from individual species to whole genera.</title>
        <authorList>
            <person name="Goeker M."/>
        </authorList>
    </citation>
    <scope>NUCLEOTIDE SEQUENCE [LARGE SCALE GENOMIC DNA]</scope>
    <source>
        <strain evidence="8 9">DSM 5002</strain>
    </source>
</reference>
<comment type="subunit">
    <text evidence="5">The Tol-Pal system is composed of five core proteins: the inner membrane proteins TolA, TolQ and TolR, the periplasmic protein TolB and the outer membrane protein Pal. They form a network linking the inner and outer membranes and the peptidoglycan layer.</text>
</comment>
<evidence type="ECO:0000256" key="6">
    <source>
        <dbReference type="SAM" id="MobiDB-lite"/>
    </source>
</evidence>
<feature type="domain" description="TolB N-terminal" evidence="7">
    <location>
        <begin position="43"/>
        <end position="142"/>
    </location>
</feature>
<dbReference type="InterPro" id="IPR011042">
    <property type="entry name" value="6-blade_b-propeller_TolB-like"/>
</dbReference>
<dbReference type="OrthoDB" id="9802240at2"/>
<dbReference type="SUPFAM" id="SSF69304">
    <property type="entry name" value="Tricorn protease N-terminal domain"/>
    <property type="match status" value="1"/>
</dbReference>
<keyword evidence="9" id="KW-1185">Reference proteome</keyword>
<feature type="signal peptide" evidence="5">
    <location>
        <begin position="1"/>
        <end position="37"/>
    </location>
</feature>
<dbReference type="Pfam" id="PF07676">
    <property type="entry name" value="PD40"/>
    <property type="match status" value="2"/>
</dbReference>
<dbReference type="SUPFAM" id="SSF52964">
    <property type="entry name" value="TolB, N-terminal domain"/>
    <property type="match status" value="1"/>
</dbReference>
<dbReference type="InterPro" id="IPR014167">
    <property type="entry name" value="Tol-Pal_TolB"/>
</dbReference>
<dbReference type="GO" id="GO:0051301">
    <property type="term" value="P:cell division"/>
    <property type="evidence" value="ECO:0007669"/>
    <property type="project" value="UniProtKB-UniRule"/>
</dbReference>
<proteinExistence type="inferred from homology"/>
<dbReference type="GO" id="GO:0017038">
    <property type="term" value="P:protein import"/>
    <property type="evidence" value="ECO:0007669"/>
    <property type="project" value="InterPro"/>
</dbReference>
<evidence type="ECO:0000256" key="4">
    <source>
        <dbReference type="ARBA" id="ARBA00022764"/>
    </source>
</evidence>
<gene>
    <name evidence="5" type="primary">tolB</name>
    <name evidence="8" type="ORF">BXY53_0527</name>
</gene>
<dbReference type="GO" id="GO:0042597">
    <property type="term" value="C:periplasmic space"/>
    <property type="evidence" value="ECO:0007669"/>
    <property type="project" value="UniProtKB-SubCell"/>
</dbReference>
<feature type="region of interest" description="Disordered" evidence="6">
    <location>
        <begin position="431"/>
        <end position="456"/>
    </location>
</feature>
<keyword evidence="5" id="KW-0132">Cell division</keyword>
<comment type="caution">
    <text evidence="8">The sequence shown here is derived from an EMBL/GenBank/DDBJ whole genome shotgun (WGS) entry which is preliminary data.</text>
</comment>
<evidence type="ECO:0000259" key="7">
    <source>
        <dbReference type="Pfam" id="PF04052"/>
    </source>
</evidence>
<comment type="subcellular location">
    <subcellularLocation>
        <location evidence="1 5">Periplasm</location>
    </subcellularLocation>
</comment>
<evidence type="ECO:0000256" key="3">
    <source>
        <dbReference type="ARBA" id="ARBA00022729"/>
    </source>
</evidence>
<evidence type="ECO:0000313" key="8">
    <source>
        <dbReference type="EMBL" id="RIA55461.1"/>
    </source>
</evidence>
<dbReference type="PANTHER" id="PTHR36842">
    <property type="entry name" value="PROTEIN TOLB HOMOLOG"/>
    <property type="match status" value="1"/>
</dbReference>